<evidence type="ECO:0000313" key="1">
    <source>
        <dbReference type="EMBL" id="MCA9757806.1"/>
    </source>
</evidence>
<reference evidence="1" key="1">
    <citation type="submission" date="2020-04" db="EMBL/GenBank/DDBJ databases">
        <authorList>
            <person name="Zhang T."/>
        </authorList>
    </citation>
    <scope>NUCLEOTIDE SEQUENCE</scope>
    <source>
        <strain evidence="1">HKST-UBA02</strain>
    </source>
</reference>
<sequence length="312" mass="33660">MIRPKLRRQCGVLALLLGILATVVFGTTSAVGTQIAEYTPERERIARLSAIEASVIVAVIEAEPTGRIADLGFGNAEECEGRILEILKSDGPSVGDEVRFWGSLASEFRVAAGVPELCFLYRCNGELSNKRHSSAGGPVQNGEFVSRWARMAGVAPTSWRATRQEIMGIVARGRPENLAKHADVILRATVAGSTPTSGGLYFSRKGSGGIDLVVDFVLANRTDIQISPADTVFVRYPETAQAPEAAVGQTLTVFCDLDEEGWQLADTVYSLWRMEEASAVSSPNARGCKEDWDVVIPISVFREALSGARTDR</sequence>
<dbReference type="Proteomes" id="UP000739538">
    <property type="component" value="Unassembled WGS sequence"/>
</dbReference>
<protein>
    <submittedName>
        <fullName evidence="1">Uncharacterized protein</fullName>
    </submittedName>
</protein>
<organism evidence="1 2">
    <name type="scientific">Eiseniibacteriota bacterium</name>
    <dbReference type="NCBI Taxonomy" id="2212470"/>
    <lineage>
        <taxon>Bacteria</taxon>
        <taxon>Candidatus Eiseniibacteriota</taxon>
    </lineage>
</organism>
<proteinExistence type="predicted"/>
<dbReference type="AlphaFoldDB" id="A0A956SET4"/>
<name>A0A956SET4_UNCEI</name>
<reference evidence="1" key="2">
    <citation type="journal article" date="2021" name="Microbiome">
        <title>Successional dynamics and alternative stable states in a saline activated sludge microbial community over 9 years.</title>
        <authorList>
            <person name="Wang Y."/>
            <person name="Ye J."/>
            <person name="Ju F."/>
            <person name="Liu L."/>
            <person name="Boyd J.A."/>
            <person name="Deng Y."/>
            <person name="Parks D.H."/>
            <person name="Jiang X."/>
            <person name="Yin X."/>
            <person name="Woodcroft B.J."/>
            <person name="Tyson G.W."/>
            <person name="Hugenholtz P."/>
            <person name="Polz M.F."/>
            <person name="Zhang T."/>
        </authorList>
    </citation>
    <scope>NUCLEOTIDE SEQUENCE</scope>
    <source>
        <strain evidence="1">HKST-UBA02</strain>
    </source>
</reference>
<comment type="caution">
    <text evidence="1">The sequence shown here is derived from an EMBL/GenBank/DDBJ whole genome shotgun (WGS) entry which is preliminary data.</text>
</comment>
<gene>
    <name evidence="1" type="ORF">KDA27_18590</name>
</gene>
<evidence type="ECO:0000313" key="2">
    <source>
        <dbReference type="Proteomes" id="UP000739538"/>
    </source>
</evidence>
<accession>A0A956SET4</accession>
<dbReference type="EMBL" id="JAGQHS010000121">
    <property type="protein sequence ID" value="MCA9757806.1"/>
    <property type="molecule type" value="Genomic_DNA"/>
</dbReference>